<evidence type="ECO:0000256" key="5">
    <source>
        <dbReference type="ARBA" id="ARBA00022989"/>
    </source>
</evidence>
<sequence length="356" mass="40132">MGVVGDFVEEEEKKVRVRCGKSAGEEEKLGRGGRGISTASGESRVFRKLPIYLHEVVHTVFTFWNDIFMVADLFVHTAASNISVVKEIEGVVDPGIFNVVRFASAAIPFVPFVLRANDSQTRNTGMELGFWVSLGYLMQAIGLLTSDAGRASFLSMLTIVVVPLLDGMLGSIIPARTWFGALMSIFGVVMLESSGSPPCVGDLLNFLSALFFGVHMLRTEHISRRTSKENFIPLLGYEMLVVALVSTLWYFIGGSFFGTLALNPTDWTWSTFWSSALSFPWIPALYTGLFSTGLCLWIEVHFSVCLKRYSLRWIYWNSSLLWSKWFLTLKYTFHYIKGGSFPTDWAKNEWKRLRER</sequence>
<dbReference type="Proteomes" id="UP001234989">
    <property type="component" value="Chromosome 5"/>
</dbReference>
<evidence type="ECO:0000256" key="3">
    <source>
        <dbReference type="ARBA" id="ARBA00022475"/>
    </source>
</evidence>
<dbReference type="SUPFAM" id="SSF103481">
    <property type="entry name" value="Multidrug resistance efflux transporter EmrE"/>
    <property type="match status" value="1"/>
</dbReference>
<reference evidence="9" key="1">
    <citation type="submission" date="2023-08" db="EMBL/GenBank/DDBJ databases">
        <title>A de novo genome assembly of Solanum verrucosum Schlechtendal, a Mexican diploid species geographically isolated from the other diploid A-genome species in potato relatives.</title>
        <authorList>
            <person name="Hosaka K."/>
        </authorList>
    </citation>
    <scope>NUCLEOTIDE SEQUENCE</scope>
    <source>
        <tissue evidence="9">Young leaves</tissue>
    </source>
</reference>
<dbReference type="Pfam" id="PF00892">
    <property type="entry name" value="EamA"/>
    <property type="match status" value="1"/>
</dbReference>
<evidence type="ECO:0000313" key="10">
    <source>
        <dbReference type="Proteomes" id="UP001234989"/>
    </source>
</evidence>
<evidence type="ECO:0000256" key="1">
    <source>
        <dbReference type="ARBA" id="ARBA00004651"/>
    </source>
</evidence>
<feature type="domain" description="EamA" evidence="8">
    <location>
        <begin position="77"/>
        <end position="191"/>
    </location>
</feature>
<evidence type="ECO:0000256" key="4">
    <source>
        <dbReference type="ARBA" id="ARBA00022692"/>
    </source>
</evidence>
<comment type="similarity">
    <text evidence="2">Belongs to the drug/metabolite transporter (DMT) superfamily. Plant drug/metabolite exporter (P-DME) (TC 2.A.7.4) family.</text>
</comment>
<evidence type="ECO:0000256" key="7">
    <source>
        <dbReference type="SAM" id="Phobius"/>
    </source>
</evidence>
<evidence type="ECO:0000259" key="8">
    <source>
        <dbReference type="Pfam" id="PF00892"/>
    </source>
</evidence>
<feature type="transmembrane region" description="Helical" evidence="7">
    <location>
        <begin position="231"/>
        <end position="252"/>
    </location>
</feature>
<name>A0AAF0QYG6_SOLVR</name>
<proteinExistence type="inferred from homology"/>
<dbReference type="InterPro" id="IPR037185">
    <property type="entry name" value="EmrE-like"/>
</dbReference>
<keyword evidence="5 7" id="KW-1133">Transmembrane helix</keyword>
<evidence type="ECO:0000256" key="6">
    <source>
        <dbReference type="ARBA" id="ARBA00023136"/>
    </source>
</evidence>
<evidence type="ECO:0000313" key="9">
    <source>
        <dbReference type="EMBL" id="WMV29385.1"/>
    </source>
</evidence>
<feature type="transmembrane region" description="Helical" evidence="7">
    <location>
        <begin position="151"/>
        <end position="168"/>
    </location>
</feature>
<dbReference type="GO" id="GO:0005886">
    <property type="term" value="C:plasma membrane"/>
    <property type="evidence" value="ECO:0007669"/>
    <property type="project" value="UniProtKB-SubCell"/>
</dbReference>
<gene>
    <name evidence="9" type="ORF">MTR67_022770</name>
</gene>
<protein>
    <recommendedName>
        <fullName evidence="8">EamA domain-containing protein</fullName>
    </recommendedName>
</protein>
<organism evidence="9 10">
    <name type="scientific">Solanum verrucosum</name>
    <dbReference type="NCBI Taxonomy" id="315347"/>
    <lineage>
        <taxon>Eukaryota</taxon>
        <taxon>Viridiplantae</taxon>
        <taxon>Streptophyta</taxon>
        <taxon>Embryophyta</taxon>
        <taxon>Tracheophyta</taxon>
        <taxon>Spermatophyta</taxon>
        <taxon>Magnoliopsida</taxon>
        <taxon>eudicotyledons</taxon>
        <taxon>Gunneridae</taxon>
        <taxon>Pentapetalae</taxon>
        <taxon>asterids</taxon>
        <taxon>lamiids</taxon>
        <taxon>Solanales</taxon>
        <taxon>Solanaceae</taxon>
        <taxon>Solanoideae</taxon>
        <taxon>Solaneae</taxon>
        <taxon>Solanum</taxon>
    </lineage>
</organism>
<dbReference type="InterPro" id="IPR000620">
    <property type="entry name" value="EamA_dom"/>
</dbReference>
<feature type="transmembrane region" description="Helical" evidence="7">
    <location>
        <begin position="203"/>
        <end position="219"/>
    </location>
</feature>
<feature type="transmembrane region" description="Helical" evidence="7">
    <location>
        <begin position="128"/>
        <end position="145"/>
    </location>
</feature>
<dbReference type="EMBL" id="CP133616">
    <property type="protein sequence ID" value="WMV29385.1"/>
    <property type="molecule type" value="Genomic_DNA"/>
</dbReference>
<dbReference type="PANTHER" id="PTHR42920">
    <property type="entry name" value="OS03G0707200 PROTEIN-RELATED"/>
    <property type="match status" value="1"/>
</dbReference>
<dbReference type="PANTHER" id="PTHR42920:SF26">
    <property type="entry name" value="OS03G0707200 PROTEIN"/>
    <property type="match status" value="1"/>
</dbReference>
<keyword evidence="4 7" id="KW-0812">Transmembrane</keyword>
<comment type="subcellular location">
    <subcellularLocation>
        <location evidence="1">Cell membrane</location>
        <topology evidence="1">Multi-pass membrane protein</topology>
    </subcellularLocation>
</comment>
<evidence type="ECO:0000256" key="2">
    <source>
        <dbReference type="ARBA" id="ARBA00007635"/>
    </source>
</evidence>
<keyword evidence="10" id="KW-1185">Reference proteome</keyword>
<keyword evidence="6 7" id="KW-0472">Membrane</keyword>
<accession>A0AAF0QYG6</accession>
<keyword evidence="3" id="KW-1003">Cell membrane</keyword>
<feature type="transmembrane region" description="Helical" evidence="7">
    <location>
        <begin position="272"/>
        <end position="298"/>
    </location>
</feature>
<dbReference type="InterPro" id="IPR051258">
    <property type="entry name" value="Diverse_Substrate_Transporter"/>
</dbReference>
<dbReference type="AlphaFoldDB" id="A0AAF0QYG6"/>